<reference evidence="2 3" key="1">
    <citation type="journal article" date="2016" name="Mol. Biol. Evol.">
        <title>Comparative Genomics of Early-Diverging Mushroom-Forming Fungi Provides Insights into the Origins of Lignocellulose Decay Capabilities.</title>
        <authorList>
            <person name="Nagy L.G."/>
            <person name="Riley R."/>
            <person name="Tritt A."/>
            <person name="Adam C."/>
            <person name="Daum C."/>
            <person name="Floudas D."/>
            <person name="Sun H."/>
            <person name="Yadav J.S."/>
            <person name="Pangilinan J."/>
            <person name="Larsson K.H."/>
            <person name="Matsuura K."/>
            <person name="Barry K."/>
            <person name="Labutti K."/>
            <person name="Kuo R."/>
            <person name="Ohm R.A."/>
            <person name="Bhattacharya S.S."/>
            <person name="Shirouzu T."/>
            <person name="Yoshinaga Y."/>
            <person name="Martin F.M."/>
            <person name="Grigoriev I.V."/>
            <person name="Hibbett D.S."/>
        </authorList>
    </citation>
    <scope>NUCLEOTIDE SEQUENCE [LARGE SCALE GENOMIC DNA]</scope>
    <source>
        <strain evidence="2 3">HHB9708</strain>
    </source>
</reference>
<feature type="region of interest" description="Disordered" evidence="1">
    <location>
        <begin position="43"/>
        <end position="63"/>
    </location>
</feature>
<evidence type="ECO:0000313" key="2">
    <source>
        <dbReference type="EMBL" id="KZS91448.1"/>
    </source>
</evidence>
<evidence type="ECO:0000313" key="3">
    <source>
        <dbReference type="Proteomes" id="UP000076722"/>
    </source>
</evidence>
<gene>
    <name evidence="2" type="ORF">SISNIDRAFT_456711</name>
</gene>
<evidence type="ECO:0000256" key="1">
    <source>
        <dbReference type="SAM" id="MobiDB-lite"/>
    </source>
</evidence>
<sequence length="127" mass="14179">MDPSWGHSSFFAFFNKLQSHVTSALTQISSNLRLPPASWDQVDQAAFESTDEPPQDVHRKRRPWTGRARHLSGASYLPEIEDHSEKYESSEGSIAPPMLGVSALLRVRQAFRLRTQSASTNVELGSP</sequence>
<proteinExistence type="predicted"/>
<name>A0A164SG72_9AGAM</name>
<organism evidence="2 3">
    <name type="scientific">Sistotremastrum niveocremeum HHB9708</name>
    <dbReference type="NCBI Taxonomy" id="1314777"/>
    <lineage>
        <taxon>Eukaryota</taxon>
        <taxon>Fungi</taxon>
        <taxon>Dikarya</taxon>
        <taxon>Basidiomycota</taxon>
        <taxon>Agaricomycotina</taxon>
        <taxon>Agaricomycetes</taxon>
        <taxon>Sistotremastrales</taxon>
        <taxon>Sistotremastraceae</taxon>
        <taxon>Sertulicium</taxon>
        <taxon>Sertulicium niveocremeum</taxon>
    </lineage>
</organism>
<dbReference type="Proteomes" id="UP000076722">
    <property type="component" value="Unassembled WGS sequence"/>
</dbReference>
<dbReference type="EMBL" id="KV419415">
    <property type="protein sequence ID" value="KZS91448.1"/>
    <property type="molecule type" value="Genomic_DNA"/>
</dbReference>
<protein>
    <submittedName>
        <fullName evidence="2">Uncharacterized protein</fullName>
    </submittedName>
</protein>
<keyword evidence="3" id="KW-1185">Reference proteome</keyword>
<accession>A0A164SG72</accession>
<dbReference type="AlphaFoldDB" id="A0A164SG72"/>